<organism evidence="3 4">
    <name type="scientific">Pseudoxanthomonas winnipegensis</name>
    <dbReference type="NCBI Taxonomy" id="2480810"/>
    <lineage>
        <taxon>Bacteria</taxon>
        <taxon>Pseudomonadati</taxon>
        <taxon>Pseudomonadota</taxon>
        <taxon>Gammaproteobacteria</taxon>
        <taxon>Lysobacterales</taxon>
        <taxon>Lysobacteraceae</taxon>
        <taxon>Pseudoxanthomonas</taxon>
    </lineage>
</organism>
<protein>
    <submittedName>
        <fullName evidence="3">Dienelactone hydrolase family protein</fullName>
    </submittedName>
</protein>
<comment type="caution">
    <text evidence="3">The sequence shown here is derived from an EMBL/GenBank/DDBJ whole genome shotgun (WGS) entry which is preliminary data.</text>
</comment>
<feature type="signal peptide" evidence="1">
    <location>
        <begin position="1"/>
        <end position="23"/>
    </location>
</feature>
<keyword evidence="3" id="KW-0378">Hydrolase</keyword>
<dbReference type="PANTHER" id="PTHR22946">
    <property type="entry name" value="DIENELACTONE HYDROLASE DOMAIN-CONTAINING PROTEIN-RELATED"/>
    <property type="match status" value="1"/>
</dbReference>
<evidence type="ECO:0000259" key="2">
    <source>
        <dbReference type="Pfam" id="PF01738"/>
    </source>
</evidence>
<keyword evidence="1" id="KW-0732">Signal</keyword>
<dbReference type="SUPFAM" id="SSF53474">
    <property type="entry name" value="alpha/beta-Hydrolases"/>
    <property type="match status" value="1"/>
</dbReference>
<dbReference type="InterPro" id="IPR050261">
    <property type="entry name" value="FrsA_esterase"/>
</dbReference>
<reference evidence="3 4" key="1">
    <citation type="submission" date="2019-02" db="EMBL/GenBank/DDBJ databases">
        <title>WGS of Pseudoxanthomonas species novum from clinical isolates.</title>
        <authorList>
            <person name="Bernier A.-M."/>
            <person name="Bernard K."/>
            <person name="Vachon A."/>
        </authorList>
    </citation>
    <scope>NUCLEOTIDE SEQUENCE [LARGE SCALE GENOMIC DNA]</scope>
    <source>
        <strain evidence="3 4">NML171200</strain>
    </source>
</reference>
<dbReference type="PANTHER" id="PTHR22946:SF4">
    <property type="entry name" value="ESTERASE FRSA"/>
    <property type="match status" value="1"/>
</dbReference>
<evidence type="ECO:0000313" key="3">
    <source>
        <dbReference type="EMBL" id="TAA24528.1"/>
    </source>
</evidence>
<dbReference type="EMBL" id="SHMC01000004">
    <property type="protein sequence ID" value="TAA24528.1"/>
    <property type="molecule type" value="Genomic_DNA"/>
</dbReference>
<dbReference type="GO" id="GO:0016787">
    <property type="term" value="F:hydrolase activity"/>
    <property type="evidence" value="ECO:0007669"/>
    <property type="project" value="UniProtKB-KW"/>
</dbReference>
<name>A0A4Q8L8I2_9GAMM</name>
<feature type="domain" description="Dienelactone hydrolase" evidence="2">
    <location>
        <begin position="49"/>
        <end position="262"/>
    </location>
</feature>
<dbReference type="RefSeq" id="WP_130551802.1">
    <property type="nucleotide sequence ID" value="NZ_SHMC01000004.1"/>
</dbReference>
<gene>
    <name evidence="3" type="ORF">EA660_12455</name>
</gene>
<dbReference type="InterPro" id="IPR029058">
    <property type="entry name" value="AB_hydrolase_fold"/>
</dbReference>
<feature type="chain" id="PRO_5020345630" evidence="1">
    <location>
        <begin position="24"/>
        <end position="267"/>
    </location>
</feature>
<dbReference type="Proteomes" id="UP000292627">
    <property type="component" value="Unassembled WGS sequence"/>
</dbReference>
<proteinExistence type="predicted"/>
<dbReference type="OrthoDB" id="9787933at2"/>
<dbReference type="Pfam" id="PF01738">
    <property type="entry name" value="DLH"/>
    <property type="match status" value="1"/>
</dbReference>
<dbReference type="AlphaFoldDB" id="A0A4Q8L8I2"/>
<dbReference type="InterPro" id="IPR002925">
    <property type="entry name" value="Dienelactn_hydro"/>
</dbReference>
<evidence type="ECO:0000256" key="1">
    <source>
        <dbReference type="SAM" id="SignalP"/>
    </source>
</evidence>
<dbReference type="Gene3D" id="3.40.50.1820">
    <property type="entry name" value="alpha/beta hydrolase"/>
    <property type="match status" value="1"/>
</dbReference>
<accession>A0A4Q8L8I2</accession>
<evidence type="ECO:0000313" key="4">
    <source>
        <dbReference type="Proteomes" id="UP000292627"/>
    </source>
</evidence>
<sequence>MGRFSAMMLVATTLLAAALPVAAREVARPVQWKVGDQAFSGVLVYDDAGKAKRPGLVMVPDWMGVTDAAVDRAREVAGDDYVVLVADVYGTGVRPKNAEEAGRLAGGLKGDRPALRARVRKAVEVLKAQAGAAPLDTARIGAFGFCFGGTTVLELVRGGDALAGVVTFHGGLEPGSTPAKPGSAKTPVLVLNGADDRGVSAQSIADFRKEMDAAGADWQFVDFSGAVHCFAIPGASSPPGCVYNARAAKRAYRMAQDFFEEVFSKRE</sequence>